<evidence type="ECO:0000256" key="1">
    <source>
        <dbReference type="ARBA" id="ARBA00008069"/>
    </source>
</evidence>
<comment type="catalytic activity">
    <reaction evidence="6 7">
        <text>L-glutamyl-tRNA(Gln) + L-glutamine + ATP + H2O = L-glutaminyl-tRNA(Gln) + L-glutamate + ADP + phosphate + H(+)</text>
        <dbReference type="Rhea" id="RHEA:17521"/>
        <dbReference type="Rhea" id="RHEA-COMP:9681"/>
        <dbReference type="Rhea" id="RHEA-COMP:9684"/>
        <dbReference type="ChEBI" id="CHEBI:15377"/>
        <dbReference type="ChEBI" id="CHEBI:15378"/>
        <dbReference type="ChEBI" id="CHEBI:29985"/>
        <dbReference type="ChEBI" id="CHEBI:30616"/>
        <dbReference type="ChEBI" id="CHEBI:43474"/>
        <dbReference type="ChEBI" id="CHEBI:58359"/>
        <dbReference type="ChEBI" id="CHEBI:78520"/>
        <dbReference type="ChEBI" id="CHEBI:78521"/>
        <dbReference type="ChEBI" id="CHEBI:456216"/>
        <dbReference type="EC" id="6.3.5.7"/>
    </reaction>
</comment>
<dbReference type="SUPFAM" id="SSF75304">
    <property type="entry name" value="Amidase signature (AS) enzymes"/>
    <property type="match status" value="1"/>
</dbReference>
<feature type="domain" description="Amidase" evidence="9">
    <location>
        <begin position="25"/>
        <end position="461"/>
    </location>
</feature>
<evidence type="ECO:0000256" key="8">
    <source>
        <dbReference type="SAM" id="MobiDB-lite"/>
    </source>
</evidence>
<dbReference type="GO" id="GO:0050567">
    <property type="term" value="F:glutaminyl-tRNA synthase (glutamine-hydrolyzing) activity"/>
    <property type="evidence" value="ECO:0007669"/>
    <property type="project" value="UniProtKB-UniRule"/>
</dbReference>
<evidence type="ECO:0000256" key="3">
    <source>
        <dbReference type="ARBA" id="ARBA00022741"/>
    </source>
</evidence>
<evidence type="ECO:0000256" key="4">
    <source>
        <dbReference type="ARBA" id="ARBA00022840"/>
    </source>
</evidence>
<dbReference type="PANTHER" id="PTHR11895">
    <property type="entry name" value="TRANSAMIDASE"/>
    <property type="match status" value="1"/>
</dbReference>
<dbReference type="GO" id="GO:0006412">
    <property type="term" value="P:translation"/>
    <property type="evidence" value="ECO:0007669"/>
    <property type="project" value="UniProtKB-UniRule"/>
</dbReference>
<evidence type="ECO:0000313" key="10">
    <source>
        <dbReference type="EMBL" id="OGZ45880.1"/>
    </source>
</evidence>
<evidence type="ECO:0000256" key="5">
    <source>
        <dbReference type="ARBA" id="ARBA00022917"/>
    </source>
</evidence>
<dbReference type="GO" id="GO:0016740">
    <property type="term" value="F:transferase activity"/>
    <property type="evidence" value="ECO:0007669"/>
    <property type="project" value="UniProtKB-KW"/>
</dbReference>
<gene>
    <name evidence="7 10" type="primary">gatA</name>
    <name evidence="10" type="ORF">A2756_03165</name>
</gene>
<dbReference type="InterPro" id="IPR020556">
    <property type="entry name" value="Amidase_CS"/>
</dbReference>
<dbReference type="InterPro" id="IPR004412">
    <property type="entry name" value="GatA"/>
</dbReference>
<protein>
    <recommendedName>
        <fullName evidence="7">Glutamyl-tRNA(Gln) amidotransferase subunit A</fullName>
        <shortName evidence="7">Glu-ADT subunit A</shortName>
        <ecNumber evidence="7">6.3.5.7</ecNumber>
    </recommendedName>
</protein>
<proteinExistence type="inferred from homology"/>
<sequence length="473" mass="50935">MELNNLTIKEAHGLLTEKQISAKDLAESVLGAIKSRDADIHAYLEVFGGDAIAEALALDARIAEGDHISMLAGIPLAIKDNILIKGKRVSAASRMLETYRASYDATVIERLKKEGALFVGRTNMDEFAMGSSTENSAFGATKNPHDTSRVPGGSSGGSAAAVAAFECLAALGSDTGGSIRQPAALCGVVGLKPTYGSVSRSGLIAMASSLDQIGPITRSVEDAEIVFDAIRGHDPLDSTTSERAYEKETKPLQQMRLGVPKEYFVGGLDPEIKQTIEAAIEIFQNQGVAIEEVSLPHTEHALSVYYVLMPAEVSANLARFDGIRYGLSEPADKLFDVYAKTRERGFGPEARRRIILGSYVLSAGYYDAYYTKAQKVRALIRKDFESVFERVDAIISPTTPTTAFRFGEKTNDPLSMYLEDIYTVPANLAGVPALSIPAGFSKEKLPIGLQLMGRIFDEGTLFALGKAFESAKQ</sequence>
<dbReference type="PANTHER" id="PTHR11895:SF151">
    <property type="entry name" value="GLUTAMYL-TRNA(GLN) AMIDOTRANSFERASE SUBUNIT A"/>
    <property type="match status" value="1"/>
</dbReference>
<reference evidence="10 11" key="1">
    <citation type="journal article" date="2016" name="Nat. Commun.">
        <title>Thousands of microbial genomes shed light on interconnected biogeochemical processes in an aquifer system.</title>
        <authorList>
            <person name="Anantharaman K."/>
            <person name="Brown C.T."/>
            <person name="Hug L.A."/>
            <person name="Sharon I."/>
            <person name="Castelle C.J."/>
            <person name="Probst A.J."/>
            <person name="Thomas B.C."/>
            <person name="Singh A."/>
            <person name="Wilkins M.J."/>
            <person name="Karaoz U."/>
            <person name="Brodie E.L."/>
            <person name="Williams K.H."/>
            <person name="Hubbard S.S."/>
            <person name="Banfield J.F."/>
        </authorList>
    </citation>
    <scope>NUCLEOTIDE SEQUENCE [LARGE SCALE GENOMIC DNA]</scope>
</reference>
<keyword evidence="3 7" id="KW-0547">Nucleotide-binding</keyword>
<dbReference type="GO" id="GO:0030956">
    <property type="term" value="C:glutamyl-tRNA(Gln) amidotransferase complex"/>
    <property type="evidence" value="ECO:0007669"/>
    <property type="project" value="InterPro"/>
</dbReference>
<feature type="active site" description="Charge relay system" evidence="7">
    <location>
        <position position="79"/>
    </location>
</feature>
<evidence type="ECO:0000256" key="7">
    <source>
        <dbReference type="HAMAP-Rule" id="MF_00120"/>
    </source>
</evidence>
<dbReference type="Gene3D" id="3.90.1300.10">
    <property type="entry name" value="Amidase signature (AS) domain"/>
    <property type="match status" value="1"/>
</dbReference>
<dbReference type="PROSITE" id="PS00571">
    <property type="entry name" value="AMIDASES"/>
    <property type="match status" value="1"/>
</dbReference>
<name>A0A1G2G7B9_9BACT</name>
<dbReference type="AlphaFoldDB" id="A0A1G2G7B9"/>
<feature type="active site" description="Charge relay system" evidence="7">
    <location>
        <position position="154"/>
    </location>
</feature>
<evidence type="ECO:0000259" key="9">
    <source>
        <dbReference type="Pfam" id="PF01425"/>
    </source>
</evidence>
<dbReference type="Pfam" id="PF01425">
    <property type="entry name" value="Amidase"/>
    <property type="match status" value="1"/>
</dbReference>
<feature type="region of interest" description="Disordered" evidence="8">
    <location>
        <begin position="135"/>
        <end position="154"/>
    </location>
</feature>
<dbReference type="InterPro" id="IPR036928">
    <property type="entry name" value="AS_sf"/>
</dbReference>
<dbReference type="InterPro" id="IPR000120">
    <property type="entry name" value="Amidase"/>
</dbReference>
<evidence type="ECO:0000256" key="6">
    <source>
        <dbReference type="ARBA" id="ARBA00047407"/>
    </source>
</evidence>
<comment type="caution">
    <text evidence="10">The sequence shown here is derived from an EMBL/GenBank/DDBJ whole genome shotgun (WGS) entry which is preliminary data.</text>
</comment>
<keyword evidence="4 7" id="KW-0067">ATP-binding</keyword>
<evidence type="ECO:0000313" key="11">
    <source>
        <dbReference type="Proteomes" id="UP000177785"/>
    </source>
</evidence>
<accession>A0A1G2G7B9</accession>
<evidence type="ECO:0000256" key="2">
    <source>
        <dbReference type="ARBA" id="ARBA00022598"/>
    </source>
</evidence>
<feature type="active site" description="Acyl-ester intermediate" evidence="7">
    <location>
        <position position="178"/>
    </location>
</feature>
<comment type="function">
    <text evidence="7">Allows the formation of correctly charged Gln-tRNA(Gln) through the transamidation of misacylated Glu-tRNA(Gln) in organisms which lack glutaminyl-tRNA synthetase. The reaction takes place in the presence of glutamine and ATP through an activated gamma-phospho-Glu-tRNA(Gln).</text>
</comment>
<comment type="similarity">
    <text evidence="1 7">Belongs to the amidase family. GatA subfamily.</text>
</comment>
<keyword evidence="2 7" id="KW-0436">Ligase</keyword>
<dbReference type="EC" id="6.3.5.7" evidence="7"/>
<dbReference type="HAMAP" id="MF_00120">
    <property type="entry name" value="GatA"/>
    <property type="match status" value="1"/>
</dbReference>
<dbReference type="EMBL" id="MHNL01000005">
    <property type="protein sequence ID" value="OGZ45880.1"/>
    <property type="molecule type" value="Genomic_DNA"/>
</dbReference>
<keyword evidence="10" id="KW-0808">Transferase</keyword>
<dbReference type="NCBIfam" id="TIGR00132">
    <property type="entry name" value="gatA"/>
    <property type="match status" value="1"/>
</dbReference>
<dbReference type="Proteomes" id="UP000177785">
    <property type="component" value="Unassembled WGS sequence"/>
</dbReference>
<organism evidence="10 11">
    <name type="scientific">Candidatus Ryanbacteria bacterium RIFCSPHIGHO2_01_FULL_48_27</name>
    <dbReference type="NCBI Taxonomy" id="1802115"/>
    <lineage>
        <taxon>Bacteria</taxon>
        <taxon>Candidatus Ryaniibacteriota</taxon>
    </lineage>
</organism>
<keyword evidence="5 7" id="KW-0648">Protein biosynthesis</keyword>
<dbReference type="STRING" id="1802115.A2756_03165"/>
<dbReference type="GO" id="GO:0005524">
    <property type="term" value="F:ATP binding"/>
    <property type="evidence" value="ECO:0007669"/>
    <property type="project" value="UniProtKB-KW"/>
</dbReference>
<comment type="subunit">
    <text evidence="7">Heterotrimer of A, B and C subunits.</text>
</comment>
<dbReference type="InterPro" id="IPR023631">
    <property type="entry name" value="Amidase_dom"/>
</dbReference>